<dbReference type="AlphaFoldDB" id="I1YII0"/>
<gene>
    <name evidence="1" type="ordered locus">Q7C_1574</name>
</gene>
<dbReference type="RefSeq" id="WP_014704143.1">
    <property type="nucleotide sequence ID" value="NC_017856.1"/>
</dbReference>
<accession>I1YII0</accession>
<proteinExistence type="predicted"/>
<dbReference type="HOGENOM" id="CLU_838894_0_0_6"/>
<dbReference type="Proteomes" id="UP000009145">
    <property type="component" value="Chromosome"/>
</dbReference>
<dbReference type="EMBL" id="CP003380">
    <property type="protein sequence ID" value="AFJ02723.1"/>
    <property type="molecule type" value="Genomic_DNA"/>
</dbReference>
<protein>
    <submittedName>
        <fullName evidence="1">Uncharacterized protein</fullName>
    </submittedName>
</protein>
<evidence type="ECO:0000313" key="1">
    <source>
        <dbReference type="EMBL" id="AFJ02723.1"/>
    </source>
</evidence>
<evidence type="ECO:0000313" key="2">
    <source>
        <dbReference type="Proteomes" id="UP000009145"/>
    </source>
</evidence>
<reference evidence="1 2" key="1">
    <citation type="journal article" date="2012" name="J. Bacteriol.">
        <title>Complete genome sequences of Methylophaga sp. strain JAM1 and Methylophaga sp. strain JAM7.</title>
        <authorList>
            <person name="Villeneuve C."/>
            <person name="Martineau C."/>
            <person name="Mauffrey F."/>
            <person name="Villemur R."/>
        </authorList>
    </citation>
    <scope>NUCLEOTIDE SEQUENCE [LARGE SCALE GENOMIC DNA]</scope>
    <source>
        <strain evidence="1 2">JAM7</strain>
    </source>
</reference>
<sequence>MPSTQSPHPLAVSLYSVGEIGYPVVENIEAYLEALYGAGLYETLAAGNPGEAVIRNLAEAYSIISEMIFWQEDQDYDQALKAFPLFVEYVTEMQLSLGDLHHITEIVTSFFDWEADSEGPAHLDELKPSIQSLTNLFNRGEYKSAIYSALAEHSYKDVDDLIGMAHWFYGEDEFELFFSCAQHYPLRALSNAYWLIDLNDEQRQRFIAWARRFMPSERLGKTLSQTQVYTEIEKRILDRVIFHQEHLLKNQKDHRDFAIWGMCSEDRLIALHGAYLLEELPVAIWPQGSKTIIESLLVWTEPHWNSVKRKDGKSQYVKSQDWLRELLERVT</sequence>
<dbReference type="KEGG" id="mec:Q7C_1574"/>
<dbReference type="PATRIC" id="fig|754477.3.peg.1553"/>
<organism evidence="1 2">
    <name type="scientific">Methylophaga frappieri (strain ATCC BAA-2434 / DSM 25690 / JAM7)</name>
    <dbReference type="NCBI Taxonomy" id="754477"/>
    <lineage>
        <taxon>Bacteria</taxon>
        <taxon>Pseudomonadati</taxon>
        <taxon>Pseudomonadota</taxon>
        <taxon>Gammaproteobacteria</taxon>
        <taxon>Thiotrichales</taxon>
        <taxon>Piscirickettsiaceae</taxon>
        <taxon>Methylophaga</taxon>
    </lineage>
</organism>
<name>I1YII0_METFJ</name>
<dbReference type="eggNOG" id="ENOG5033PDB">
    <property type="taxonomic scope" value="Bacteria"/>
</dbReference>
<keyword evidence="2" id="KW-1185">Reference proteome</keyword>